<comment type="caution">
    <text evidence="2">The sequence shown here is derived from an EMBL/GenBank/DDBJ whole genome shotgun (WGS) entry which is preliminary data.</text>
</comment>
<accession>A0AAE0LYD7</accession>
<evidence type="ECO:0000313" key="3">
    <source>
        <dbReference type="Proteomes" id="UP001283341"/>
    </source>
</evidence>
<gene>
    <name evidence="2" type="ORF">B0H66DRAFT_632889</name>
</gene>
<reference evidence="2" key="1">
    <citation type="journal article" date="2023" name="Mol. Phylogenet. Evol.">
        <title>Genome-scale phylogeny and comparative genomics of the fungal order Sordariales.</title>
        <authorList>
            <person name="Hensen N."/>
            <person name="Bonometti L."/>
            <person name="Westerberg I."/>
            <person name="Brannstrom I.O."/>
            <person name="Guillou S."/>
            <person name="Cros-Aarteil S."/>
            <person name="Calhoun S."/>
            <person name="Haridas S."/>
            <person name="Kuo A."/>
            <person name="Mondo S."/>
            <person name="Pangilinan J."/>
            <person name="Riley R."/>
            <person name="LaButti K."/>
            <person name="Andreopoulos B."/>
            <person name="Lipzen A."/>
            <person name="Chen C."/>
            <person name="Yan M."/>
            <person name="Daum C."/>
            <person name="Ng V."/>
            <person name="Clum A."/>
            <person name="Steindorff A."/>
            <person name="Ohm R.A."/>
            <person name="Martin F."/>
            <person name="Silar P."/>
            <person name="Natvig D.O."/>
            <person name="Lalanne C."/>
            <person name="Gautier V."/>
            <person name="Ament-Velasquez S.L."/>
            <person name="Kruys A."/>
            <person name="Hutchinson M.I."/>
            <person name="Powell A.J."/>
            <person name="Barry K."/>
            <person name="Miller A.N."/>
            <person name="Grigoriev I.V."/>
            <person name="Debuchy R."/>
            <person name="Gladieux P."/>
            <person name="Hiltunen Thoren M."/>
            <person name="Johannesson H."/>
        </authorList>
    </citation>
    <scope>NUCLEOTIDE SEQUENCE</scope>
    <source>
        <strain evidence="2">CBS 118394</strain>
    </source>
</reference>
<dbReference type="EMBL" id="JAUEDM010000009">
    <property type="protein sequence ID" value="KAK3312273.1"/>
    <property type="molecule type" value="Genomic_DNA"/>
</dbReference>
<feature type="compositionally biased region" description="Acidic residues" evidence="1">
    <location>
        <begin position="180"/>
        <end position="191"/>
    </location>
</feature>
<feature type="region of interest" description="Disordered" evidence="1">
    <location>
        <begin position="1"/>
        <end position="20"/>
    </location>
</feature>
<feature type="region of interest" description="Disordered" evidence="1">
    <location>
        <begin position="227"/>
        <end position="250"/>
    </location>
</feature>
<feature type="compositionally biased region" description="Low complexity" evidence="1">
    <location>
        <begin position="1"/>
        <end position="17"/>
    </location>
</feature>
<evidence type="ECO:0000313" key="2">
    <source>
        <dbReference type="EMBL" id="KAK3312273.1"/>
    </source>
</evidence>
<sequence>MLYPSFLSTPSSITSSPRAQTHLFPRPRTLLSRQLCAAARLLRLFFTASPGKSASRNIPRLSTIIAAFYQAQEHQNNCPHIFPPQRPEYFCCHLPGPNHAQRQTSGQSTMFPLPTLEENPPKLLKFYRSILEDSFFYGQSPRDPSSVIGTSAPTRASTPEPGYRQQDKPTRQGIKRNSGDGDDVAVEEEGEVQPPKKKMKIVLVNKNLPPRTRTKVHVPEQDLQFSYTNESEDGERICTTPPTRINNPPNYGLDPGFCHRHKYSNLDVPKQPSFEERDGKVSSTMGATYILRVAVNDNTEDAVEVGDVQLPARRRGAPVSA</sequence>
<dbReference type="AlphaFoldDB" id="A0AAE0LYD7"/>
<organism evidence="2 3">
    <name type="scientific">Apodospora peruviana</name>
    <dbReference type="NCBI Taxonomy" id="516989"/>
    <lineage>
        <taxon>Eukaryota</taxon>
        <taxon>Fungi</taxon>
        <taxon>Dikarya</taxon>
        <taxon>Ascomycota</taxon>
        <taxon>Pezizomycotina</taxon>
        <taxon>Sordariomycetes</taxon>
        <taxon>Sordariomycetidae</taxon>
        <taxon>Sordariales</taxon>
        <taxon>Lasiosphaeriaceae</taxon>
        <taxon>Apodospora</taxon>
    </lineage>
</organism>
<feature type="region of interest" description="Disordered" evidence="1">
    <location>
        <begin position="141"/>
        <end position="193"/>
    </location>
</feature>
<evidence type="ECO:0000256" key="1">
    <source>
        <dbReference type="SAM" id="MobiDB-lite"/>
    </source>
</evidence>
<reference evidence="2" key="2">
    <citation type="submission" date="2023-06" db="EMBL/GenBank/DDBJ databases">
        <authorList>
            <consortium name="Lawrence Berkeley National Laboratory"/>
            <person name="Haridas S."/>
            <person name="Hensen N."/>
            <person name="Bonometti L."/>
            <person name="Westerberg I."/>
            <person name="Brannstrom I.O."/>
            <person name="Guillou S."/>
            <person name="Cros-Aarteil S."/>
            <person name="Calhoun S."/>
            <person name="Kuo A."/>
            <person name="Mondo S."/>
            <person name="Pangilinan J."/>
            <person name="Riley R."/>
            <person name="Labutti K."/>
            <person name="Andreopoulos B."/>
            <person name="Lipzen A."/>
            <person name="Chen C."/>
            <person name="Yanf M."/>
            <person name="Daum C."/>
            <person name="Ng V."/>
            <person name="Clum A."/>
            <person name="Steindorff A."/>
            <person name="Ohm R."/>
            <person name="Martin F."/>
            <person name="Silar P."/>
            <person name="Natvig D."/>
            <person name="Lalanne C."/>
            <person name="Gautier V."/>
            <person name="Ament-Velasquez S.L."/>
            <person name="Kruys A."/>
            <person name="Hutchinson M.I."/>
            <person name="Powell A.J."/>
            <person name="Barry K."/>
            <person name="Miller A.N."/>
            <person name="Grigoriev I.V."/>
            <person name="Debuchy R."/>
            <person name="Gladieux P."/>
            <person name="Thoren M.H."/>
            <person name="Johannesson H."/>
        </authorList>
    </citation>
    <scope>NUCLEOTIDE SEQUENCE</scope>
    <source>
        <strain evidence="2">CBS 118394</strain>
    </source>
</reference>
<dbReference type="Proteomes" id="UP001283341">
    <property type="component" value="Unassembled WGS sequence"/>
</dbReference>
<feature type="compositionally biased region" description="Polar residues" evidence="1">
    <location>
        <begin position="147"/>
        <end position="157"/>
    </location>
</feature>
<keyword evidence="3" id="KW-1185">Reference proteome</keyword>
<proteinExistence type="predicted"/>
<protein>
    <submittedName>
        <fullName evidence="2">Uncharacterized protein</fullName>
    </submittedName>
</protein>
<feature type="compositionally biased region" description="Low complexity" evidence="1">
    <location>
        <begin position="239"/>
        <end position="250"/>
    </location>
</feature>
<name>A0AAE0LYD7_9PEZI</name>